<proteinExistence type="predicted"/>
<dbReference type="SMR" id="A0A314KXP6"/>
<reference evidence="2" key="1">
    <citation type="submission" date="2016-11" db="EMBL/GenBank/DDBJ databases">
        <title>The genome of Nicotiana attenuata.</title>
        <authorList>
            <person name="Xu S."/>
            <person name="Brockmoeller T."/>
            <person name="Gaquerel E."/>
            <person name="Navarro A."/>
            <person name="Kuhl H."/>
            <person name="Gase K."/>
            <person name="Ling Z."/>
            <person name="Zhou W."/>
            <person name="Kreitzer C."/>
            <person name="Stanke M."/>
            <person name="Tang H."/>
            <person name="Lyons E."/>
            <person name="Pandey P."/>
            <person name="Pandey S.P."/>
            <person name="Timmermann B."/>
            <person name="Baldwin I.T."/>
        </authorList>
    </citation>
    <scope>NUCLEOTIDE SEQUENCE [LARGE SCALE GENOMIC DNA]</scope>
    <source>
        <strain evidence="2">UT</strain>
    </source>
</reference>
<accession>A0A314KXP6</accession>
<organism evidence="2 3">
    <name type="scientific">Nicotiana attenuata</name>
    <name type="common">Coyote tobacco</name>
    <dbReference type="NCBI Taxonomy" id="49451"/>
    <lineage>
        <taxon>Eukaryota</taxon>
        <taxon>Viridiplantae</taxon>
        <taxon>Streptophyta</taxon>
        <taxon>Embryophyta</taxon>
        <taxon>Tracheophyta</taxon>
        <taxon>Spermatophyta</taxon>
        <taxon>Magnoliopsida</taxon>
        <taxon>eudicotyledons</taxon>
        <taxon>Gunneridae</taxon>
        <taxon>Pentapetalae</taxon>
        <taxon>asterids</taxon>
        <taxon>lamiids</taxon>
        <taxon>Solanales</taxon>
        <taxon>Solanaceae</taxon>
        <taxon>Nicotianoideae</taxon>
        <taxon>Nicotianeae</taxon>
        <taxon>Nicotiana</taxon>
    </lineage>
</organism>
<dbReference type="GO" id="GO:0004523">
    <property type="term" value="F:RNA-DNA hybrid ribonuclease activity"/>
    <property type="evidence" value="ECO:0007669"/>
    <property type="project" value="InterPro"/>
</dbReference>
<feature type="non-terminal residue" evidence="2">
    <location>
        <position position="169"/>
    </location>
</feature>
<dbReference type="AlphaFoldDB" id="A0A314KXP6"/>
<dbReference type="Gramene" id="OIT33474">
    <property type="protein sequence ID" value="OIT33474"/>
    <property type="gene ID" value="A4A49_64894"/>
</dbReference>
<dbReference type="Gene3D" id="3.30.420.10">
    <property type="entry name" value="Ribonuclease H-like superfamily/Ribonuclease H"/>
    <property type="match status" value="1"/>
</dbReference>
<dbReference type="Pfam" id="PF13456">
    <property type="entry name" value="RVT_3"/>
    <property type="match status" value="1"/>
</dbReference>
<evidence type="ECO:0000313" key="2">
    <source>
        <dbReference type="EMBL" id="OIT33474.1"/>
    </source>
</evidence>
<feature type="domain" description="RNase H type-1" evidence="1">
    <location>
        <begin position="68"/>
        <end position="167"/>
    </location>
</feature>
<evidence type="ECO:0000313" key="3">
    <source>
        <dbReference type="Proteomes" id="UP000187609"/>
    </source>
</evidence>
<gene>
    <name evidence="2" type="ORF">A4A49_64894</name>
</gene>
<dbReference type="CDD" id="cd06222">
    <property type="entry name" value="RNase_H_like"/>
    <property type="match status" value="1"/>
</dbReference>
<dbReference type="InterPro" id="IPR036397">
    <property type="entry name" value="RNaseH_sf"/>
</dbReference>
<dbReference type="GO" id="GO:0003676">
    <property type="term" value="F:nucleic acid binding"/>
    <property type="evidence" value="ECO:0007669"/>
    <property type="project" value="InterPro"/>
</dbReference>
<protein>
    <recommendedName>
        <fullName evidence="1">RNase H type-1 domain-containing protein</fullName>
    </recommendedName>
</protein>
<dbReference type="EMBL" id="MJEQ01000877">
    <property type="protein sequence ID" value="OIT33474.1"/>
    <property type="molecule type" value="Genomic_DNA"/>
</dbReference>
<dbReference type="InterPro" id="IPR012337">
    <property type="entry name" value="RNaseH-like_sf"/>
</dbReference>
<keyword evidence="3" id="KW-1185">Reference proteome</keyword>
<name>A0A314KXP6_NICAT</name>
<evidence type="ECO:0000259" key="1">
    <source>
        <dbReference type="Pfam" id="PF13456"/>
    </source>
</evidence>
<dbReference type="SUPFAM" id="SSF53098">
    <property type="entry name" value="Ribonuclease H-like"/>
    <property type="match status" value="1"/>
</dbReference>
<sequence>MWKIWKARNVWYFNHDRFEAIDIISKSLFDYHEYKEILATCSSTSPQNGIFLADRLTNQQYGIFLFIDASLQVDARCASISVAAVDSLGKLLHVHGSSIQFVGKVMIAEALAIRTALERALMNGWKKVKILLDAKSVVDMIWKKITTSWKIEVTCEDIWKLSTLFDHID</sequence>
<dbReference type="InterPro" id="IPR002156">
    <property type="entry name" value="RNaseH_domain"/>
</dbReference>
<dbReference type="InterPro" id="IPR044730">
    <property type="entry name" value="RNase_H-like_dom_plant"/>
</dbReference>
<comment type="caution">
    <text evidence="2">The sequence shown here is derived from an EMBL/GenBank/DDBJ whole genome shotgun (WGS) entry which is preliminary data.</text>
</comment>
<dbReference type="Proteomes" id="UP000187609">
    <property type="component" value="Unassembled WGS sequence"/>
</dbReference>